<dbReference type="InParanoid" id="A0A5J5ESV9"/>
<dbReference type="AlphaFoldDB" id="A0A5J5ESV9"/>
<comment type="caution">
    <text evidence="1">The sequence shown here is derived from an EMBL/GenBank/DDBJ whole genome shotgun (WGS) entry which is preliminary data.</text>
</comment>
<keyword evidence="2" id="KW-1185">Reference proteome</keyword>
<dbReference type="EMBL" id="VXIS01000138">
    <property type="protein sequence ID" value="KAA8902025.1"/>
    <property type="molecule type" value="Genomic_DNA"/>
</dbReference>
<sequence length="121" mass="13554">MPSLILLVPSSIQHMPFNAWPLALQSCKEEKFQLARDRFLFEQRVAGDSGSASPTVASRMPPHRKIVAGARHGPRLGVLSPDLRIEVLDDVDEERILVEIRTEGALLEEETGRRRCNVAKQ</sequence>
<dbReference type="Proteomes" id="UP000326924">
    <property type="component" value="Unassembled WGS sequence"/>
</dbReference>
<organism evidence="1 2">
    <name type="scientific">Sphaerosporella brunnea</name>
    <dbReference type="NCBI Taxonomy" id="1250544"/>
    <lineage>
        <taxon>Eukaryota</taxon>
        <taxon>Fungi</taxon>
        <taxon>Dikarya</taxon>
        <taxon>Ascomycota</taxon>
        <taxon>Pezizomycotina</taxon>
        <taxon>Pezizomycetes</taxon>
        <taxon>Pezizales</taxon>
        <taxon>Pyronemataceae</taxon>
        <taxon>Sphaerosporella</taxon>
    </lineage>
</organism>
<evidence type="ECO:0000313" key="2">
    <source>
        <dbReference type="Proteomes" id="UP000326924"/>
    </source>
</evidence>
<proteinExistence type="predicted"/>
<gene>
    <name evidence="1" type="ORF">FN846DRAFT_908737</name>
</gene>
<accession>A0A5J5ESV9</accession>
<evidence type="ECO:0000313" key="1">
    <source>
        <dbReference type="EMBL" id="KAA8902025.1"/>
    </source>
</evidence>
<reference evidence="1 2" key="1">
    <citation type="submission" date="2019-09" db="EMBL/GenBank/DDBJ databases">
        <title>Draft genome of the ectomycorrhizal ascomycete Sphaerosporella brunnea.</title>
        <authorList>
            <consortium name="DOE Joint Genome Institute"/>
            <person name="Benucci G.M."/>
            <person name="Marozzi G."/>
            <person name="Antonielli L."/>
            <person name="Sanchez S."/>
            <person name="Marco P."/>
            <person name="Wang X."/>
            <person name="Falini L.B."/>
            <person name="Barry K."/>
            <person name="Haridas S."/>
            <person name="Lipzen A."/>
            <person name="Labutti K."/>
            <person name="Grigoriev I.V."/>
            <person name="Murat C."/>
            <person name="Martin F."/>
            <person name="Albertini E."/>
            <person name="Donnini D."/>
            <person name="Bonito G."/>
        </authorList>
    </citation>
    <scope>NUCLEOTIDE SEQUENCE [LARGE SCALE GENOMIC DNA]</scope>
    <source>
        <strain evidence="1 2">Sb_GMNB300</strain>
    </source>
</reference>
<protein>
    <submittedName>
        <fullName evidence="1">Uncharacterized protein</fullName>
    </submittedName>
</protein>
<name>A0A5J5ESV9_9PEZI</name>